<sequence length="74" mass="8526">MPRTPGRASRQYIEHIKKFAAVSMKTPLARAIKTDQAEVDRIFGFAEKEIEDIVDRTDFENSTSSYYSINLEKL</sequence>
<gene>
    <name evidence="1" type="ORF">BSTOLATCC_MIC36028</name>
</gene>
<reference evidence="1" key="1">
    <citation type="submission" date="2021-09" db="EMBL/GenBank/DDBJ databases">
        <authorList>
            <consortium name="AG Swart"/>
            <person name="Singh M."/>
            <person name="Singh A."/>
            <person name="Seah K."/>
            <person name="Emmerich C."/>
        </authorList>
    </citation>
    <scope>NUCLEOTIDE SEQUENCE</scope>
    <source>
        <strain evidence="1">ATCC30299</strain>
    </source>
</reference>
<name>A0AAU9JD88_9CILI</name>
<dbReference type="EMBL" id="CAJZBQ010000036">
    <property type="protein sequence ID" value="CAG9324233.1"/>
    <property type="molecule type" value="Genomic_DNA"/>
</dbReference>
<dbReference type="Proteomes" id="UP001162131">
    <property type="component" value="Unassembled WGS sequence"/>
</dbReference>
<evidence type="ECO:0000313" key="2">
    <source>
        <dbReference type="Proteomes" id="UP001162131"/>
    </source>
</evidence>
<accession>A0AAU9JD88</accession>
<protein>
    <submittedName>
        <fullName evidence="1">Uncharacterized protein</fullName>
    </submittedName>
</protein>
<organism evidence="1 2">
    <name type="scientific">Blepharisma stoltei</name>
    <dbReference type="NCBI Taxonomy" id="1481888"/>
    <lineage>
        <taxon>Eukaryota</taxon>
        <taxon>Sar</taxon>
        <taxon>Alveolata</taxon>
        <taxon>Ciliophora</taxon>
        <taxon>Postciliodesmatophora</taxon>
        <taxon>Heterotrichea</taxon>
        <taxon>Heterotrichida</taxon>
        <taxon>Blepharismidae</taxon>
        <taxon>Blepharisma</taxon>
    </lineage>
</organism>
<keyword evidence="2" id="KW-1185">Reference proteome</keyword>
<dbReference type="AlphaFoldDB" id="A0AAU9JD88"/>
<proteinExistence type="predicted"/>
<evidence type="ECO:0000313" key="1">
    <source>
        <dbReference type="EMBL" id="CAG9324233.1"/>
    </source>
</evidence>
<comment type="caution">
    <text evidence="1">The sequence shown here is derived from an EMBL/GenBank/DDBJ whole genome shotgun (WGS) entry which is preliminary data.</text>
</comment>